<dbReference type="PANTHER" id="PTHR11705">
    <property type="entry name" value="PROTEASE FAMILY M14 CARBOXYPEPTIDASE A,B"/>
    <property type="match status" value="1"/>
</dbReference>
<keyword evidence="14" id="KW-0865">Zymogen</keyword>
<evidence type="ECO:0000256" key="13">
    <source>
        <dbReference type="ARBA" id="ARBA00023049"/>
    </source>
</evidence>
<protein>
    <recommendedName>
        <fullName evidence="16">Carboxypeptidase M14A</fullName>
    </recommendedName>
</protein>
<evidence type="ECO:0000256" key="17">
    <source>
        <dbReference type="PROSITE-ProRule" id="PRU01379"/>
    </source>
</evidence>
<keyword evidence="11" id="KW-0862">Zinc</keyword>
<comment type="subcellular location">
    <subcellularLocation>
        <location evidence="3">Secreted</location>
    </subcellularLocation>
</comment>
<dbReference type="AlphaFoldDB" id="A0A9P6MS86"/>
<dbReference type="SUPFAM" id="SSF53187">
    <property type="entry name" value="Zn-dependent exopeptidases"/>
    <property type="match status" value="1"/>
</dbReference>
<keyword evidence="18" id="KW-0175">Coiled coil</keyword>
<dbReference type="PRINTS" id="PR00765">
    <property type="entry name" value="CRBOXYPTASEA"/>
</dbReference>
<keyword evidence="22" id="KW-1185">Reference proteome</keyword>
<dbReference type="CDD" id="cd03860">
    <property type="entry name" value="M14_CP_A-B_like"/>
    <property type="match status" value="1"/>
</dbReference>
<evidence type="ECO:0000256" key="10">
    <source>
        <dbReference type="ARBA" id="ARBA00022801"/>
    </source>
</evidence>
<keyword evidence="13" id="KW-0482">Metalloprotease</keyword>
<dbReference type="Gene3D" id="3.40.630.10">
    <property type="entry name" value="Zn peptidases"/>
    <property type="match status" value="1"/>
</dbReference>
<comment type="function">
    <text evidence="2">Extracellular metalloprotease that contributes to pathogenicity.</text>
</comment>
<dbReference type="PROSITE" id="PS52035">
    <property type="entry name" value="PEPTIDASE_M14"/>
    <property type="match status" value="1"/>
</dbReference>
<feature type="active site" description="Proton donor/acceptor" evidence="17">
    <location>
        <position position="417"/>
    </location>
</feature>
<evidence type="ECO:0000313" key="22">
    <source>
        <dbReference type="Proteomes" id="UP000703661"/>
    </source>
</evidence>
<keyword evidence="8" id="KW-0479">Metal-binding</keyword>
<dbReference type="FunFam" id="3.40.630.10:FF:000040">
    <property type="entry name" value="zinc carboxypeptidase"/>
    <property type="match status" value="1"/>
</dbReference>
<evidence type="ECO:0000256" key="15">
    <source>
        <dbReference type="ARBA" id="ARBA00023157"/>
    </source>
</evidence>
<evidence type="ECO:0000256" key="2">
    <source>
        <dbReference type="ARBA" id="ARBA00003091"/>
    </source>
</evidence>
<evidence type="ECO:0000256" key="19">
    <source>
        <dbReference type="SAM" id="SignalP"/>
    </source>
</evidence>
<dbReference type="GO" id="GO:0008270">
    <property type="term" value="F:zinc ion binding"/>
    <property type="evidence" value="ECO:0007669"/>
    <property type="project" value="InterPro"/>
</dbReference>
<evidence type="ECO:0000256" key="16">
    <source>
        <dbReference type="ARBA" id="ARBA00081330"/>
    </source>
</evidence>
<dbReference type="PROSITE" id="PS00133">
    <property type="entry name" value="CARBOXYPEPT_ZN_2"/>
    <property type="match status" value="1"/>
</dbReference>
<reference evidence="21" key="1">
    <citation type="journal article" date="2020" name="Fungal Divers.">
        <title>Resolving the Mortierellaceae phylogeny through synthesis of multi-gene phylogenetics and phylogenomics.</title>
        <authorList>
            <person name="Vandepol N."/>
            <person name="Liber J."/>
            <person name="Desiro A."/>
            <person name="Na H."/>
            <person name="Kennedy M."/>
            <person name="Barry K."/>
            <person name="Grigoriev I.V."/>
            <person name="Miller A.N."/>
            <person name="O'Donnell K."/>
            <person name="Stajich J.E."/>
            <person name="Bonito G."/>
        </authorList>
    </citation>
    <scope>NUCLEOTIDE SEQUENCE</scope>
    <source>
        <strain evidence="21">NRRL 2769</strain>
    </source>
</reference>
<dbReference type="InterPro" id="IPR003146">
    <property type="entry name" value="M14A_act_pep"/>
</dbReference>
<evidence type="ECO:0000256" key="9">
    <source>
        <dbReference type="ARBA" id="ARBA00022729"/>
    </source>
</evidence>
<organism evidence="21 22">
    <name type="scientific">Entomortierella chlamydospora</name>
    <dbReference type="NCBI Taxonomy" id="101097"/>
    <lineage>
        <taxon>Eukaryota</taxon>
        <taxon>Fungi</taxon>
        <taxon>Fungi incertae sedis</taxon>
        <taxon>Mucoromycota</taxon>
        <taxon>Mortierellomycotina</taxon>
        <taxon>Mortierellomycetes</taxon>
        <taxon>Mortierellales</taxon>
        <taxon>Mortierellaceae</taxon>
        <taxon>Entomortierella</taxon>
    </lineage>
</organism>
<keyword evidence="7" id="KW-0645">Protease</keyword>
<comment type="similarity">
    <text evidence="4 17">Belongs to the peptidase M14 family.</text>
</comment>
<evidence type="ECO:0000256" key="7">
    <source>
        <dbReference type="ARBA" id="ARBA00022670"/>
    </source>
</evidence>
<evidence type="ECO:0000256" key="11">
    <source>
        <dbReference type="ARBA" id="ARBA00022833"/>
    </source>
</evidence>
<evidence type="ECO:0000256" key="18">
    <source>
        <dbReference type="SAM" id="Coils"/>
    </source>
</evidence>
<dbReference type="PANTHER" id="PTHR11705:SF143">
    <property type="entry name" value="SLL0236 PROTEIN"/>
    <property type="match status" value="1"/>
</dbReference>
<evidence type="ECO:0000256" key="1">
    <source>
        <dbReference type="ARBA" id="ARBA00001947"/>
    </source>
</evidence>
<comment type="cofactor">
    <cofactor evidence="1">
        <name>Zn(2+)</name>
        <dbReference type="ChEBI" id="CHEBI:29105"/>
    </cofactor>
</comment>
<feature type="domain" description="Peptidase M14" evidence="20">
    <location>
        <begin position="164"/>
        <end position="451"/>
    </location>
</feature>
<dbReference type="GO" id="GO:0005615">
    <property type="term" value="C:extracellular space"/>
    <property type="evidence" value="ECO:0007669"/>
    <property type="project" value="TreeGrafter"/>
</dbReference>
<keyword evidence="9 19" id="KW-0732">Signal</keyword>
<name>A0A9P6MS86_9FUNG</name>
<evidence type="ECO:0000313" key="21">
    <source>
        <dbReference type="EMBL" id="KAG0011348.1"/>
    </source>
</evidence>
<dbReference type="Gene3D" id="3.30.70.340">
    <property type="entry name" value="Metallocarboxypeptidase-like"/>
    <property type="match status" value="1"/>
</dbReference>
<evidence type="ECO:0000256" key="12">
    <source>
        <dbReference type="ARBA" id="ARBA00023026"/>
    </source>
</evidence>
<sequence>MRLSLTQLSLTAVVALAVVLSTSTVSTEAFPAPIDRRPSSSSLVSFKSYDQHRVVRVKVQSEEQIKILNENEGPLKFDYFTHNKNVGGHIDIRIAPENFSRFQSLNLNYETLIENLQTVLENEHNENLAYQNKWEASKNNRVSIDGVDLKEGTAFVSAADWFAGYHSYADHQTWLNTQIKTYSSIASSFSAGQTYQGRSQAGIKIGNGPNNVVFHGTQHAREWISTMVVEYLITQLLTGSDSRVADYLNKYTFYAIPIMNPDGFVITQTSDRMHRKNAQSNGGCLGTDTNRNWDSHWDEGGSSSNPCADDYMGPSAFSSPEAKNMGAFLKSMPNVVSYIDFHSYSQLWMVPYGYTGTPPSNYDSYLQPLASGAVNALADVNGVQFTAGDIYNTIYPASGNSADYAYDAGVGAPFAVELRDTGDYGFSLPANQIIPSGKETWAAFTYILDNLQTN</sequence>
<dbReference type="OrthoDB" id="3626597at2759"/>
<dbReference type="InterPro" id="IPR057247">
    <property type="entry name" value="CARBOXYPEPT_ZN_2"/>
</dbReference>
<feature type="coiled-coil region" evidence="18">
    <location>
        <begin position="106"/>
        <end position="133"/>
    </location>
</feature>
<dbReference type="Pfam" id="PF02244">
    <property type="entry name" value="Propep_M14"/>
    <property type="match status" value="1"/>
</dbReference>
<gene>
    <name evidence="21" type="ORF">BGZ80_000754</name>
</gene>
<evidence type="ECO:0000256" key="3">
    <source>
        <dbReference type="ARBA" id="ARBA00004613"/>
    </source>
</evidence>
<evidence type="ECO:0000259" key="20">
    <source>
        <dbReference type="PROSITE" id="PS52035"/>
    </source>
</evidence>
<dbReference type="InterPro" id="IPR036990">
    <property type="entry name" value="M14A-like_propep"/>
</dbReference>
<keyword evidence="6" id="KW-0121">Carboxypeptidase</keyword>
<comment type="caution">
    <text evidence="21">The sequence shown here is derived from an EMBL/GenBank/DDBJ whole genome shotgun (WGS) entry which is preliminary data.</text>
</comment>
<accession>A0A9P6MS86</accession>
<dbReference type="GO" id="GO:0004181">
    <property type="term" value="F:metallocarboxypeptidase activity"/>
    <property type="evidence" value="ECO:0007669"/>
    <property type="project" value="InterPro"/>
</dbReference>
<evidence type="ECO:0000256" key="8">
    <source>
        <dbReference type="ARBA" id="ARBA00022723"/>
    </source>
</evidence>
<dbReference type="InterPro" id="IPR000834">
    <property type="entry name" value="Peptidase_M14"/>
</dbReference>
<proteinExistence type="inferred from homology"/>
<keyword evidence="15" id="KW-1015">Disulfide bond</keyword>
<evidence type="ECO:0000256" key="5">
    <source>
        <dbReference type="ARBA" id="ARBA00022525"/>
    </source>
</evidence>
<dbReference type="Pfam" id="PF00246">
    <property type="entry name" value="Peptidase_M14"/>
    <property type="match status" value="1"/>
</dbReference>
<evidence type="ECO:0000256" key="4">
    <source>
        <dbReference type="ARBA" id="ARBA00005988"/>
    </source>
</evidence>
<dbReference type="EMBL" id="JAAAID010001164">
    <property type="protein sequence ID" value="KAG0011348.1"/>
    <property type="molecule type" value="Genomic_DNA"/>
</dbReference>
<keyword evidence="10" id="KW-0378">Hydrolase</keyword>
<evidence type="ECO:0000256" key="6">
    <source>
        <dbReference type="ARBA" id="ARBA00022645"/>
    </source>
</evidence>
<feature type="signal peptide" evidence="19">
    <location>
        <begin position="1"/>
        <end position="29"/>
    </location>
</feature>
<keyword evidence="5" id="KW-0964">Secreted</keyword>
<dbReference type="SUPFAM" id="SSF54897">
    <property type="entry name" value="Protease propeptides/inhibitors"/>
    <property type="match status" value="1"/>
</dbReference>
<dbReference type="SMART" id="SM00631">
    <property type="entry name" value="Zn_pept"/>
    <property type="match status" value="1"/>
</dbReference>
<evidence type="ECO:0000256" key="14">
    <source>
        <dbReference type="ARBA" id="ARBA00023145"/>
    </source>
</evidence>
<dbReference type="Proteomes" id="UP000703661">
    <property type="component" value="Unassembled WGS sequence"/>
</dbReference>
<feature type="chain" id="PRO_5040194855" description="Carboxypeptidase M14A" evidence="19">
    <location>
        <begin position="30"/>
        <end position="454"/>
    </location>
</feature>
<keyword evidence="12" id="KW-0843">Virulence</keyword>
<dbReference type="GO" id="GO:0006508">
    <property type="term" value="P:proteolysis"/>
    <property type="evidence" value="ECO:0007669"/>
    <property type="project" value="UniProtKB-KW"/>
</dbReference>